<dbReference type="InterPro" id="IPR003819">
    <property type="entry name" value="TauD/TfdA-like"/>
</dbReference>
<evidence type="ECO:0000259" key="6">
    <source>
        <dbReference type="Pfam" id="PF02668"/>
    </source>
</evidence>
<keyword evidence="4" id="KW-0560">Oxidoreductase</keyword>
<dbReference type="Pfam" id="PF02668">
    <property type="entry name" value="TauD"/>
    <property type="match status" value="1"/>
</dbReference>
<dbReference type="InterPro" id="IPR042098">
    <property type="entry name" value="TauD-like_sf"/>
</dbReference>
<proteinExistence type="inferred from homology"/>
<keyword evidence="3 7" id="KW-0223">Dioxygenase</keyword>
<evidence type="ECO:0000256" key="4">
    <source>
        <dbReference type="ARBA" id="ARBA00023002"/>
    </source>
</evidence>
<keyword evidence="5" id="KW-0408">Iron</keyword>
<keyword evidence="8" id="KW-1185">Reference proteome</keyword>
<organism evidence="7 8">
    <name type="scientific">Sphingomonas colocasiae</name>
    <dbReference type="NCBI Taxonomy" id="1848973"/>
    <lineage>
        <taxon>Bacteria</taxon>
        <taxon>Pseudomonadati</taxon>
        <taxon>Pseudomonadota</taxon>
        <taxon>Alphaproteobacteria</taxon>
        <taxon>Sphingomonadales</taxon>
        <taxon>Sphingomonadaceae</taxon>
        <taxon>Sphingomonas</taxon>
    </lineage>
</organism>
<evidence type="ECO:0000256" key="5">
    <source>
        <dbReference type="ARBA" id="ARBA00023004"/>
    </source>
</evidence>
<keyword evidence="2" id="KW-0479">Metal-binding</keyword>
<sequence length="290" mass="33090">MVIVAGLETAELKPGFGAEILDVNLARSSDETLDAVVEVFNLRGAVLLRDQQLEPDDLIRFISRFNEPEGHTITQFTMPEHPQIYLLSNKVVDGKPVGAHNDGVGWHTDYSFRENPVMCTMLYGVEVPPEGSDTLLADLCAAYDELPEDRRRFYDSLSLHHSYLHFMETRELGRKAHTPELIADNPDVIHPLVRVHPRNERRALWVSTGTVKEVIGMPNPEGLELLEDIVKFVTQDRFVYRHKWRVGDVLVWDNRCTLHTGTLYDDKKYTRLMYRLWAKGDKPIGVAEAA</sequence>
<feature type="domain" description="TauD/TfdA-like" evidence="6">
    <location>
        <begin position="9"/>
        <end position="277"/>
    </location>
</feature>
<evidence type="ECO:0000313" key="8">
    <source>
        <dbReference type="Proteomes" id="UP000706039"/>
    </source>
</evidence>
<dbReference type="Proteomes" id="UP000706039">
    <property type="component" value="Unassembled WGS sequence"/>
</dbReference>
<protein>
    <submittedName>
        <fullName evidence="7">TauD/TfdA family dioxygenase</fullName>
    </submittedName>
</protein>
<comment type="similarity">
    <text evidence="1">Belongs to the TfdA dioxygenase family.</text>
</comment>
<dbReference type="Gene3D" id="3.60.130.10">
    <property type="entry name" value="Clavaminate synthase-like"/>
    <property type="match status" value="1"/>
</dbReference>
<dbReference type="RefSeq" id="WP_222991273.1">
    <property type="nucleotide sequence ID" value="NZ_JAINVV010000008.1"/>
</dbReference>
<dbReference type="PANTHER" id="PTHR30468">
    <property type="entry name" value="ALPHA-KETOGLUTARATE-DEPENDENT SULFONATE DIOXYGENASE"/>
    <property type="match status" value="1"/>
</dbReference>
<dbReference type="InterPro" id="IPR051323">
    <property type="entry name" value="AtsK-like"/>
</dbReference>
<dbReference type="PANTHER" id="PTHR30468:SF1">
    <property type="entry name" value="ALPHA-KETOGLUTARATE-DEPENDENT SULFONATE DIOXYGENASE"/>
    <property type="match status" value="1"/>
</dbReference>
<evidence type="ECO:0000313" key="7">
    <source>
        <dbReference type="EMBL" id="MBY8824188.1"/>
    </source>
</evidence>
<name>A0ABS7PSC1_9SPHN</name>
<comment type="caution">
    <text evidence="7">The sequence shown here is derived from an EMBL/GenBank/DDBJ whole genome shotgun (WGS) entry which is preliminary data.</text>
</comment>
<evidence type="ECO:0000256" key="1">
    <source>
        <dbReference type="ARBA" id="ARBA00005896"/>
    </source>
</evidence>
<dbReference type="GO" id="GO:0051213">
    <property type="term" value="F:dioxygenase activity"/>
    <property type="evidence" value="ECO:0007669"/>
    <property type="project" value="UniProtKB-KW"/>
</dbReference>
<gene>
    <name evidence="7" type="ORF">K7G82_17925</name>
</gene>
<evidence type="ECO:0000256" key="2">
    <source>
        <dbReference type="ARBA" id="ARBA00022723"/>
    </source>
</evidence>
<reference evidence="7 8" key="1">
    <citation type="submission" date="2021-08" db="EMBL/GenBank/DDBJ databases">
        <authorList>
            <person name="Tuo L."/>
        </authorList>
    </citation>
    <scope>NUCLEOTIDE SEQUENCE [LARGE SCALE GENOMIC DNA]</scope>
    <source>
        <strain evidence="7 8">JCM 31229</strain>
    </source>
</reference>
<dbReference type="SUPFAM" id="SSF51197">
    <property type="entry name" value="Clavaminate synthase-like"/>
    <property type="match status" value="1"/>
</dbReference>
<dbReference type="EMBL" id="JAINVV010000008">
    <property type="protein sequence ID" value="MBY8824188.1"/>
    <property type="molecule type" value="Genomic_DNA"/>
</dbReference>
<evidence type="ECO:0000256" key="3">
    <source>
        <dbReference type="ARBA" id="ARBA00022964"/>
    </source>
</evidence>
<accession>A0ABS7PSC1</accession>